<gene>
    <name evidence="4" type="primary">Cbn-arrd-1</name>
    <name evidence="4" type="ORF">CAEBREN_10637</name>
</gene>
<dbReference type="Pfam" id="PF00339">
    <property type="entry name" value="Arrestin_N"/>
    <property type="match status" value="1"/>
</dbReference>
<dbReference type="InterPro" id="IPR011021">
    <property type="entry name" value="Arrestin-like_N"/>
</dbReference>
<dbReference type="Gene3D" id="2.60.40.640">
    <property type="match status" value="2"/>
</dbReference>
<dbReference type="PANTHER" id="PTHR11188:SF7">
    <property type="entry name" value="ARRESTIN C-TERMINAL-LIKE DOMAIN-CONTAINING PROTEIN-RELATED"/>
    <property type="match status" value="1"/>
</dbReference>
<dbReference type="InterPro" id="IPR011022">
    <property type="entry name" value="Arrestin_C-like"/>
</dbReference>
<protein>
    <submittedName>
        <fullName evidence="4">CBN-ARRD-1 protein</fullName>
    </submittedName>
</protein>
<dbReference type="PANTHER" id="PTHR11188">
    <property type="entry name" value="ARRESTIN DOMAIN CONTAINING PROTEIN"/>
    <property type="match status" value="1"/>
</dbReference>
<dbReference type="OrthoDB" id="2333384at2759"/>
<evidence type="ECO:0000313" key="4">
    <source>
        <dbReference type="EMBL" id="EGT38173.1"/>
    </source>
</evidence>
<feature type="domain" description="Arrestin C-terminal-like" evidence="3">
    <location>
        <begin position="160"/>
        <end position="279"/>
    </location>
</feature>
<dbReference type="InParanoid" id="G0MN42"/>
<dbReference type="InterPro" id="IPR014756">
    <property type="entry name" value="Ig_E-set"/>
</dbReference>
<dbReference type="EMBL" id="GL379803">
    <property type="protein sequence ID" value="EGT38173.1"/>
    <property type="molecule type" value="Genomic_DNA"/>
</dbReference>
<evidence type="ECO:0000259" key="3">
    <source>
        <dbReference type="Pfam" id="PF02752"/>
    </source>
</evidence>
<reference evidence="5" key="1">
    <citation type="submission" date="2011-07" db="EMBL/GenBank/DDBJ databases">
        <authorList>
            <consortium name="Caenorhabditis brenneri Sequencing and Analysis Consortium"/>
            <person name="Wilson R.K."/>
        </authorList>
    </citation>
    <scope>NUCLEOTIDE SEQUENCE [LARGE SCALE GENOMIC DNA]</scope>
    <source>
        <strain evidence="5">PB2801</strain>
    </source>
</reference>
<dbReference type="AlphaFoldDB" id="G0MN42"/>
<name>G0MN42_CAEBE</name>
<evidence type="ECO:0000259" key="2">
    <source>
        <dbReference type="Pfam" id="PF00339"/>
    </source>
</evidence>
<feature type="domain" description="Arrestin-like N-terminal" evidence="2">
    <location>
        <begin position="6"/>
        <end position="131"/>
    </location>
</feature>
<dbReference type="InterPro" id="IPR014752">
    <property type="entry name" value="Arrestin-like_C"/>
</dbReference>
<comment type="similarity">
    <text evidence="1">Belongs to the arrestin family.</text>
</comment>
<sequence>MPPDITILFDRPNRTYYPGESISGRVGLHNLRPFHVRELSLRWLGFCQTWDYKKGAKNTYLDRKVVLYKESDGKLPHTAVSFPFSVELPKDCPPTFKGEHGRVKYTLSAVVDCKWWANKVEEAEFLVSRKLTGLPPTVWVEPVTKITKNRAGCFMREEYIDVKATIPKLAFSCGESSEMHLSVRNGSSVPISRFFIFLVVRAHYHTAPVDFLCQPYTTDCPVFPDFKIDTKKPVEEIYWLHEGVAPYSLRDVTIPFAIPEAANVPSFESGLISVDYLLRGFYKLENGDVICAEFNVWVGEKGAEPEDGLSEMLANVFV</sequence>
<dbReference type="HOGENOM" id="CLU_039221_0_0_1"/>
<dbReference type="InterPro" id="IPR050357">
    <property type="entry name" value="Arrestin_domain-protein"/>
</dbReference>
<accession>G0MN42</accession>
<evidence type="ECO:0000256" key="1">
    <source>
        <dbReference type="ARBA" id="ARBA00005298"/>
    </source>
</evidence>
<keyword evidence="5" id="KW-1185">Reference proteome</keyword>
<organism evidence="5">
    <name type="scientific">Caenorhabditis brenneri</name>
    <name type="common">Nematode worm</name>
    <dbReference type="NCBI Taxonomy" id="135651"/>
    <lineage>
        <taxon>Eukaryota</taxon>
        <taxon>Metazoa</taxon>
        <taxon>Ecdysozoa</taxon>
        <taxon>Nematoda</taxon>
        <taxon>Chromadorea</taxon>
        <taxon>Rhabditida</taxon>
        <taxon>Rhabditina</taxon>
        <taxon>Rhabditomorpha</taxon>
        <taxon>Rhabditoidea</taxon>
        <taxon>Rhabditidae</taxon>
        <taxon>Peloderinae</taxon>
        <taxon>Caenorhabditis</taxon>
    </lineage>
</organism>
<dbReference type="eggNOG" id="KOG3780">
    <property type="taxonomic scope" value="Eukaryota"/>
</dbReference>
<proteinExistence type="inferred from homology"/>
<dbReference type="GO" id="GO:0005737">
    <property type="term" value="C:cytoplasm"/>
    <property type="evidence" value="ECO:0007669"/>
    <property type="project" value="TreeGrafter"/>
</dbReference>
<dbReference type="OMA" id="IAWICKD"/>
<dbReference type="STRING" id="135651.G0MN42"/>
<evidence type="ECO:0000313" key="5">
    <source>
        <dbReference type="Proteomes" id="UP000008068"/>
    </source>
</evidence>
<dbReference type="GO" id="GO:0015031">
    <property type="term" value="P:protein transport"/>
    <property type="evidence" value="ECO:0007669"/>
    <property type="project" value="TreeGrafter"/>
</dbReference>
<dbReference type="Pfam" id="PF02752">
    <property type="entry name" value="Arrestin_C"/>
    <property type="match status" value="1"/>
</dbReference>
<dbReference type="SUPFAM" id="SSF81296">
    <property type="entry name" value="E set domains"/>
    <property type="match status" value="2"/>
</dbReference>
<dbReference type="Proteomes" id="UP000008068">
    <property type="component" value="Unassembled WGS sequence"/>
</dbReference>